<name>A0A813JMU4_POLGL</name>
<evidence type="ECO:0000313" key="2">
    <source>
        <dbReference type="EMBL" id="CAE8682541.1"/>
    </source>
</evidence>
<sequence>MKNVFASQPVLSPEDPDTQKLRPAIINARSPEALDDQQFFGGLTSQSSSSHGWPRGLDAVVEKRPKGTESDWLPGSTRAVVEGGNLTPVVLTPSATPVLRPAAQPALPLDSWDEEDLERTWEDSSSGSSASWRSHCSSPVQKTRSGHITLAHPHAYLYLLTLGGRSEDHWES</sequence>
<dbReference type="Proteomes" id="UP000626109">
    <property type="component" value="Unassembled WGS sequence"/>
</dbReference>
<proteinExistence type="predicted"/>
<dbReference type="AlphaFoldDB" id="A0A813JMU4"/>
<feature type="region of interest" description="Disordered" evidence="1">
    <location>
        <begin position="100"/>
        <end position="140"/>
    </location>
</feature>
<evidence type="ECO:0000313" key="3">
    <source>
        <dbReference type="Proteomes" id="UP000626109"/>
    </source>
</evidence>
<evidence type="ECO:0000256" key="1">
    <source>
        <dbReference type="SAM" id="MobiDB-lite"/>
    </source>
</evidence>
<feature type="region of interest" description="Disordered" evidence="1">
    <location>
        <begin position="36"/>
        <end position="57"/>
    </location>
</feature>
<feature type="compositionally biased region" description="Polar residues" evidence="1">
    <location>
        <begin position="1"/>
        <end position="10"/>
    </location>
</feature>
<protein>
    <submittedName>
        <fullName evidence="2">Uncharacterized protein</fullName>
    </submittedName>
</protein>
<reference evidence="2" key="1">
    <citation type="submission" date="2021-02" db="EMBL/GenBank/DDBJ databases">
        <authorList>
            <person name="Dougan E. K."/>
            <person name="Rhodes N."/>
            <person name="Thang M."/>
            <person name="Chan C."/>
        </authorList>
    </citation>
    <scope>NUCLEOTIDE SEQUENCE</scope>
</reference>
<feature type="region of interest" description="Disordered" evidence="1">
    <location>
        <begin position="1"/>
        <end position="21"/>
    </location>
</feature>
<dbReference type="EMBL" id="CAJNNW010026082">
    <property type="protein sequence ID" value="CAE8682541.1"/>
    <property type="molecule type" value="Genomic_DNA"/>
</dbReference>
<gene>
    <name evidence="2" type="ORF">PGLA2088_LOCUS22997</name>
</gene>
<accession>A0A813JMU4</accession>
<feature type="compositionally biased region" description="Low complexity" evidence="1">
    <location>
        <begin position="124"/>
        <end position="138"/>
    </location>
</feature>
<organism evidence="2 3">
    <name type="scientific">Polarella glacialis</name>
    <name type="common">Dinoflagellate</name>
    <dbReference type="NCBI Taxonomy" id="89957"/>
    <lineage>
        <taxon>Eukaryota</taxon>
        <taxon>Sar</taxon>
        <taxon>Alveolata</taxon>
        <taxon>Dinophyceae</taxon>
        <taxon>Suessiales</taxon>
        <taxon>Suessiaceae</taxon>
        <taxon>Polarella</taxon>
    </lineage>
</organism>
<comment type="caution">
    <text evidence="2">The sequence shown here is derived from an EMBL/GenBank/DDBJ whole genome shotgun (WGS) entry which is preliminary data.</text>
</comment>